<dbReference type="PROSITE" id="PS00188">
    <property type="entry name" value="BIOTIN"/>
    <property type="match status" value="1"/>
</dbReference>
<accession>A0A1M4TF48</accession>
<feature type="domain" description="Lipoyl-binding" evidence="2">
    <location>
        <begin position="36"/>
        <end position="112"/>
    </location>
</feature>
<dbReference type="InterPro" id="IPR001882">
    <property type="entry name" value="Biotin_BS"/>
</dbReference>
<dbReference type="InterPro" id="IPR050709">
    <property type="entry name" value="Biotin_Carboxyl_Carrier/Decarb"/>
</dbReference>
<protein>
    <submittedName>
        <fullName evidence="3">Biotin-requiring enzyme</fullName>
    </submittedName>
</protein>
<dbReference type="InterPro" id="IPR000089">
    <property type="entry name" value="Biotin_lipoyl"/>
</dbReference>
<dbReference type="Pfam" id="PF00364">
    <property type="entry name" value="Biotin_lipoyl"/>
    <property type="match status" value="1"/>
</dbReference>
<dbReference type="InterPro" id="IPR011053">
    <property type="entry name" value="Single_hybrid_motif"/>
</dbReference>
<dbReference type="SUPFAM" id="SSF51230">
    <property type="entry name" value="Single hybrid motif"/>
    <property type="match status" value="1"/>
</dbReference>
<evidence type="ECO:0000256" key="1">
    <source>
        <dbReference type="ARBA" id="ARBA00023267"/>
    </source>
</evidence>
<evidence type="ECO:0000313" key="4">
    <source>
        <dbReference type="Proteomes" id="UP000184251"/>
    </source>
</evidence>
<gene>
    <name evidence="3" type="ORF">SAMN02746064_00472</name>
</gene>
<dbReference type="PROSITE" id="PS50968">
    <property type="entry name" value="BIOTINYL_LIPOYL"/>
    <property type="match status" value="1"/>
</dbReference>
<evidence type="ECO:0000259" key="2">
    <source>
        <dbReference type="PROSITE" id="PS50968"/>
    </source>
</evidence>
<dbReference type="PANTHER" id="PTHR45266">
    <property type="entry name" value="OXALOACETATE DECARBOXYLASE ALPHA CHAIN"/>
    <property type="match status" value="1"/>
</dbReference>
<dbReference type="FunFam" id="2.40.50.100:FF:000003">
    <property type="entry name" value="Acetyl-CoA carboxylase biotin carboxyl carrier protein"/>
    <property type="match status" value="1"/>
</dbReference>
<dbReference type="AlphaFoldDB" id="A0A1M4TF48"/>
<proteinExistence type="predicted"/>
<dbReference type="Gene3D" id="2.40.50.100">
    <property type="match status" value="1"/>
</dbReference>
<reference evidence="3 4" key="1">
    <citation type="submission" date="2016-11" db="EMBL/GenBank/DDBJ databases">
        <authorList>
            <person name="Jaros S."/>
            <person name="Januszkiewicz K."/>
            <person name="Wedrychowicz H."/>
        </authorList>
    </citation>
    <scope>NUCLEOTIDE SEQUENCE [LARGE SCALE GENOMIC DNA]</scope>
    <source>
        <strain evidence="3 4">DSM 14828</strain>
    </source>
</reference>
<dbReference type="Proteomes" id="UP000184251">
    <property type="component" value="Unassembled WGS sequence"/>
</dbReference>
<dbReference type="RefSeq" id="WP_073269471.1">
    <property type="nucleotide sequence ID" value="NZ_FQTU01000002.1"/>
</dbReference>
<name>A0A1M4TF48_9FIRM</name>
<keyword evidence="4" id="KW-1185">Reference proteome</keyword>
<organism evidence="3 4">
    <name type="scientific">Alkalibacter saccharofermentans DSM 14828</name>
    <dbReference type="NCBI Taxonomy" id="1120975"/>
    <lineage>
        <taxon>Bacteria</taxon>
        <taxon>Bacillati</taxon>
        <taxon>Bacillota</taxon>
        <taxon>Clostridia</taxon>
        <taxon>Eubacteriales</taxon>
        <taxon>Eubacteriaceae</taxon>
        <taxon>Alkalibacter</taxon>
    </lineage>
</organism>
<dbReference type="OrthoDB" id="9812676at2"/>
<dbReference type="CDD" id="cd06850">
    <property type="entry name" value="biotinyl_domain"/>
    <property type="match status" value="1"/>
</dbReference>
<sequence>MKEYKIKVNGKEYLVEVEEVKEGTIAREEKTSEENKTQASSGSVKVEAPMQGNVFSIETSIGDKVQKGQILLILEAMKLENEIVSPVDGTITSVNVREGQVIDSGTLLFEIAGK</sequence>
<dbReference type="STRING" id="1120975.SAMN02746064_00472"/>
<dbReference type="PANTHER" id="PTHR45266:SF3">
    <property type="entry name" value="OXALOACETATE DECARBOXYLASE ALPHA CHAIN"/>
    <property type="match status" value="1"/>
</dbReference>
<evidence type="ECO:0000313" key="3">
    <source>
        <dbReference type="EMBL" id="SHE43028.1"/>
    </source>
</evidence>
<keyword evidence="1" id="KW-0092">Biotin</keyword>
<dbReference type="EMBL" id="FQTU01000002">
    <property type="protein sequence ID" value="SHE43028.1"/>
    <property type="molecule type" value="Genomic_DNA"/>
</dbReference>